<comment type="caution">
    <text evidence="1">The sequence shown here is derived from an EMBL/GenBank/DDBJ whole genome shotgun (WGS) entry which is preliminary data.</text>
</comment>
<evidence type="ECO:0000313" key="2">
    <source>
        <dbReference type="Proteomes" id="UP001428341"/>
    </source>
</evidence>
<dbReference type="AlphaFoldDB" id="A0AAP0LYY8"/>
<dbReference type="Pfam" id="PF03087">
    <property type="entry name" value="BPS1"/>
    <property type="match status" value="1"/>
</dbReference>
<gene>
    <name evidence="1" type="ORF">WN944_020657</name>
</gene>
<dbReference type="PANTHER" id="PTHR31509">
    <property type="entry name" value="BPS1-LIKE PROTEIN"/>
    <property type="match status" value="1"/>
</dbReference>
<dbReference type="EMBL" id="JBCGBO010000007">
    <property type="protein sequence ID" value="KAK9189251.1"/>
    <property type="molecule type" value="Genomic_DNA"/>
</dbReference>
<dbReference type="Proteomes" id="UP001428341">
    <property type="component" value="Unassembled WGS sequence"/>
</dbReference>
<organism evidence="1 2">
    <name type="scientific">Citrus x changshan-huyou</name>
    <dbReference type="NCBI Taxonomy" id="2935761"/>
    <lineage>
        <taxon>Eukaryota</taxon>
        <taxon>Viridiplantae</taxon>
        <taxon>Streptophyta</taxon>
        <taxon>Embryophyta</taxon>
        <taxon>Tracheophyta</taxon>
        <taxon>Spermatophyta</taxon>
        <taxon>Magnoliopsida</taxon>
        <taxon>eudicotyledons</taxon>
        <taxon>Gunneridae</taxon>
        <taxon>Pentapetalae</taxon>
        <taxon>rosids</taxon>
        <taxon>malvids</taxon>
        <taxon>Sapindales</taxon>
        <taxon>Rutaceae</taxon>
        <taxon>Aurantioideae</taxon>
        <taxon>Citrus</taxon>
    </lineage>
</organism>
<reference evidence="1 2" key="1">
    <citation type="submission" date="2024-05" db="EMBL/GenBank/DDBJ databases">
        <title>Haplotype-resolved chromosome-level genome assembly of Huyou (Citrus changshanensis).</title>
        <authorList>
            <person name="Miao C."/>
            <person name="Chen W."/>
            <person name="Wu Y."/>
            <person name="Wang L."/>
            <person name="Zhao S."/>
            <person name="Grierson D."/>
            <person name="Xu C."/>
            <person name="Chen K."/>
        </authorList>
    </citation>
    <scope>NUCLEOTIDE SEQUENCE [LARGE SCALE GENOMIC DNA]</scope>
    <source>
        <strain evidence="1">01-14</strain>
        <tissue evidence="1">Leaf</tissue>
    </source>
</reference>
<evidence type="ECO:0000313" key="1">
    <source>
        <dbReference type="EMBL" id="KAK9189251.1"/>
    </source>
</evidence>
<keyword evidence="2" id="KW-1185">Reference proteome</keyword>
<protein>
    <submittedName>
        <fullName evidence="1">Uncharacterized protein</fullName>
    </submittedName>
</protein>
<dbReference type="GO" id="GO:0048367">
    <property type="term" value="P:shoot system development"/>
    <property type="evidence" value="ECO:0007669"/>
    <property type="project" value="InterPro"/>
</dbReference>
<dbReference type="GO" id="GO:0048364">
    <property type="term" value="P:root development"/>
    <property type="evidence" value="ECO:0007669"/>
    <property type="project" value="InterPro"/>
</dbReference>
<accession>A0AAP0LYY8</accession>
<proteinExistence type="predicted"/>
<dbReference type="InterPro" id="IPR004320">
    <property type="entry name" value="BPS1_pln"/>
</dbReference>
<sequence length="310" mass="34482">MVLLVERLSKLYCKLEGHLHHSHESEALQASFQDFQSNLSVCLNQLSFNTKPGSEFFSFPWIQQCFELLPSINKAFAKLVVDIDYPMSKWEADSVEEYLNYSLCLLELLNSITSTISHLGQARLALSHALGLVEKSRALAIKRLSAIQVKSSSPRKELKEPEDKEGDEAKAFANKERVIHQALIEIKSIGFWVCGVILAGLSGDAEHFLKMRKSQGFSNSALSKLDSSICEVIKGKGGVLKEVKELNDSAACLAAAADTSKSRGVTEELQRRLDVFEKLLDSLGKEVDHLFSKLLAGRNELLDGIRHHNK</sequence>
<name>A0AAP0LYY8_9ROSI</name>